<evidence type="ECO:0000256" key="1">
    <source>
        <dbReference type="SAM" id="MobiDB-lite"/>
    </source>
</evidence>
<dbReference type="Proteomes" id="UP000676336">
    <property type="component" value="Unassembled WGS sequence"/>
</dbReference>
<dbReference type="AlphaFoldDB" id="A0A816UCP9"/>
<accession>A0A816UCP9</accession>
<gene>
    <name evidence="2" type="ORF">MBJ925_LOCUS24334</name>
    <name evidence="3" type="ORF">SMN809_LOCUS4286</name>
</gene>
<feature type="compositionally biased region" description="Acidic residues" evidence="1">
    <location>
        <begin position="39"/>
        <end position="87"/>
    </location>
</feature>
<evidence type="ECO:0000313" key="3">
    <source>
        <dbReference type="EMBL" id="CAF3855985.1"/>
    </source>
</evidence>
<protein>
    <submittedName>
        <fullName evidence="2">Uncharacterized protein</fullName>
    </submittedName>
</protein>
<comment type="caution">
    <text evidence="2">The sequence shown here is derived from an EMBL/GenBank/DDBJ whole genome shotgun (WGS) entry which is preliminary data.</text>
</comment>
<name>A0A816UCP9_9BILA</name>
<reference evidence="2" key="1">
    <citation type="submission" date="2021-02" db="EMBL/GenBank/DDBJ databases">
        <authorList>
            <person name="Nowell W R."/>
        </authorList>
    </citation>
    <scope>NUCLEOTIDE SEQUENCE</scope>
</reference>
<evidence type="ECO:0000313" key="4">
    <source>
        <dbReference type="Proteomes" id="UP000663824"/>
    </source>
</evidence>
<dbReference type="Proteomes" id="UP000663824">
    <property type="component" value="Unassembled WGS sequence"/>
</dbReference>
<dbReference type="EMBL" id="CAJNRE010012637">
    <property type="protein sequence ID" value="CAF2112025.1"/>
    <property type="molecule type" value="Genomic_DNA"/>
</dbReference>
<feature type="region of interest" description="Disordered" evidence="1">
    <location>
        <begin position="28"/>
        <end position="95"/>
    </location>
</feature>
<proteinExistence type="predicted"/>
<dbReference type="EMBL" id="CAJOBI010000972">
    <property type="protein sequence ID" value="CAF3855985.1"/>
    <property type="molecule type" value="Genomic_DNA"/>
</dbReference>
<evidence type="ECO:0000313" key="2">
    <source>
        <dbReference type="EMBL" id="CAF2112025.1"/>
    </source>
</evidence>
<organism evidence="2 4">
    <name type="scientific">Rotaria magnacalcarata</name>
    <dbReference type="NCBI Taxonomy" id="392030"/>
    <lineage>
        <taxon>Eukaryota</taxon>
        <taxon>Metazoa</taxon>
        <taxon>Spiralia</taxon>
        <taxon>Gnathifera</taxon>
        <taxon>Rotifera</taxon>
        <taxon>Eurotatoria</taxon>
        <taxon>Bdelloidea</taxon>
        <taxon>Philodinida</taxon>
        <taxon>Philodinidae</taxon>
        <taxon>Rotaria</taxon>
    </lineage>
</organism>
<sequence>MTSMKSKQFFISILWELFANKKNVLRSGQISNMDKERVDEAEDGTDEAEDGTDEAEDGTDEAEDGTDEAEDGTDEAEEENVSEDENDGNLTWNWN</sequence>